<dbReference type="Gene3D" id="3.40.50.300">
    <property type="entry name" value="P-loop containing nucleotide triphosphate hydrolases"/>
    <property type="match status" value="1"/>
</dbReference>
<feature type="domain" description="HTH luxR-type" evidence="4">
    <location>
        <begin position="720"/>
        <end position="785"/>
    </location>
</feature>
<evidence type="ECO:0000256" key="1">
    <source>
        <dbReference type="ARBA" id="ARBA00023015"/>
    </source>
</evidence>
<dbReference type="RefSeq" id="WP_285997475.1">
    <property type="nucleotide sequence ID" value="NZ_CP127295.1"/>
</dbReference>
<evidence type="ECO:0000313" key="5">
    <source>
        <dbReference type="EMBL" id="WIY01014.1"/>
    </source>
</evidence>
<dbReference type="EMBL" id="CP127295">
    <property type="protein sequence ID" value="WIY01014.1"/>
    <property type="molecule type" value="Genomic_DNA"/>
</dbReference>
<dbReference type="Proteomes" id="UP001239397">
    <property type="component" value="Chromosome"/>
</dbReference>
<keyword evidence="3" id="KW-0804">Transcription</keyword>
<keyword evidence="1" id="KW-0805">Transcription regulation</keyword>
<dbReference type="InterPro" id="IPR003593">
    <property type="entry name" value="AAA+_ATPase"/>
</dbReference>
<dbReference type="PROSITE" id="PS50043">
    <property type="entry name" value="HTH_LUXR_2"/>
    <property type="match status" value="1"/>
</dbReference>
<dbReference type="InterPro" id="IPR049945">
    <property type="entry name" value="AAA_22"/>
</dbReference>
<keyword evidence="2" id="KW-0238">DNA-binding</keyword>
<evidence type="ECO:0000256" key="3">
    <source>
        <dbReference type="ARBA" id="ARBA00023163"/>
    </source>
</evidence>
<dbReference type="InterPro" id="IPR000792">
    <property type="entry name" value="Tscrpt_reg_LuxR_C"/>
</dbReference>
<dbReference type="GO" id="GO:0006355">
    <property type="term" value="P:regulation of DNA-templated transcription"/>
    <property type="evidence" value="ECO:0007669"/>
    <property type="project" value="InterPro"/>
</dbReference>
<dbReference type="InterPro" id="IPR011990">
    <property type="entry name" value="TPR-like_helical_dom_sf"/>
</dbReference>
<accession>A0A9Y2JPA8</accession>
<dbReference type="InterPro" id="IPR036388">
    <property type="entry name" value="WH-like_DNA-bd_sf"/>
</dbReference>
<dbReference type="SMART" id="SM00382">
    <property type="entry name" value="AAA"/>
    <property type="match status" value="1"/>
</dbReference>
<evidence type="ECO:0000313" key="6">
    <source>
        <dbReference type="Proteomes" id="UP001239397"/>
    </source>
</evidence>
<dbReference type="Pfam" id="PF00196">
    <property type="entry name" value="GerE"/>
    <property type="match status" value="1"/>
</dbReference>
<organism evidence="5 6">
    <name type="scientific">Amycolatopsis mongoliensis</name>
    <dbReference type="NCBI Taxonomy" id="715475"/>
    <lineage>
        <taxon>Bacteria</taxon>
        <taxon>Bacillati</taxon>
        <taxon>Actinomycetota</taxon>
        <taxon>Actinomycetes</taxon>
        <taxon>Pseudonocardiales</taxon>
        <taxon>Pseudonocardiaceae</taxon>
        <taxon>Amycolatopsis</taxon>
    </lineage>
</organism>
<dbReference type="Gene3D" id="1.25.40.10">
    <property type="entry name" value="Tetratricopeptide repeat domain"/>
    <property type="match status" value="1"/>
</dbReference>
<name>A0A9Y2JPA8_9PSEU</name>
<dbReference type="PANTHER" id="PTHR44688">
    <property type="entry name" value="DNA-BINDING TRANSCRIPTIONAL ACTIVATOR DEVR_DOSR"/>
    <property type="match status" value="1"/>
</dbReference>
<dbReference type="InterPro" id="IPR016032">
    <property type="entry name" value="Sig_transdc_resp-reg_C-effctor"/>
</dbReference>
<dbReference type="SUPFAM" id="SSF46894">
    <property type="entry name" value="C-terminal effector domain of the bipartite response regulators"/>
    <property type="match status" value="1"/>
</dbReference>
<dbReference type="Pfam" id="PF25873">
    <property type="entry name" value="WHD_MalT"/>
    <property type="match status" value="1"/>
</dbReference>
<evidence type="ECO:0000259" key="4">
    <source>
        <dbReference type="PROSITE" id="PS50043"/>
    </source>
</evidence>
<dbReference type="Pfam" id="PF13401">
    <property type="entry name" value="AAA_22"/>
    <property type="match status" value="1"/>
</dbReference>
<keyword evidence="6" id="KW-1185">Reference proteome</keyword>
<dbReference type="KEGG" id="amog:QRX60_44400"/>
<reference evidence="5 6" key="1">
    <citation type="submission" date="2023-06" db="EMBL/GenBank/DDBJ databases">
        <authorList>
            <person name="Oyuntsetseg B."/>
            <person name="Kim S.B."/>
        </authorList>
    </citation>
    <scope>NUCLEOTIDE SEQUENCE [LARGE SCALE GENOMIC DNA]</scope>
    <source>
        <strain evidence="5 6">4-36</strain>
    </source>
</reference>
<dbReference type="SMART" id="SM00421">
    <property type="entry name" value="HTH_LUXR"/>
    <property type="match status" value="1"/>
</dbReference>
<dbReference type="GO" id="GO:0003677">
    <property type="term" value="F:DNA binding"/>
    <property type="evidence" value="ECO:0007669"/>
    <property type="project" value="UniProtKB-KW"/>
</dbReference>
<dbReference type="SUPFAM" id="SSF52540">
    <property type="entry name" value="P-loop containing nucleoside triphosphate hydrolases"/>
    <property type="match status" value="1"/>
</dbReference>
<dbReference type="GO" id="GO:0016887">
    <property type="term" value="F:ATP hydrolysis activity"/>
    <property type="evidence" value="ECO:0007669"/>
    <property type="project" value="InterPro"/>
</dbReference>
<dbReference type="InterPro" id="IPR059106">
    <property type="entry name" value="WHD_MalT"/>
</dbReference>
<sequence length="800" mass="85386">MSALIDRAGLVAALEAAVDKRVTVVSGPAGSGKTSLLRLWAERHGQDRRIAFVSVRPGAELFWFSVLGGIRAACGGEPPYAAPDCDGREKVIAEISGVAGPFVLVVDDAHELGAAEELSALLAGLPPRAHAIVATRRDLPLGLHKLRLAGEVAEIRPAQLRFTVEETAALVAAAGITLPERVIAVLHERTEGWAAGLRLAVLSLAGHPDPERFVASFSGSDRTVAEYLMAELLERQPADVLRLLLRTSIVDRVSGALADLLTGATGSERILLDLAEANAFVVALDPARTWFRYHRLFAGLLNLELRRTQAAEIPRLHRLAAWWFAEHAQPADAVRHLQAAGDWAEAAALLSGHALTMTLDGEAKTVRALLRAFPAPDDSLALVRAIDALGRMRLDEAAEHLETARSAGADRMAVTALDLLLARLRGHFDCVVANVDALPAAGADLRAVVLLNVGVTEAWSRRPADGERHLLAAAALARDLDRPYLEVAALAHLGFASTHRSFALARRRCEGAIALAVRHGWDAEPVIAPALATLAWVLAWTGEFEEAQRRLDQARQAADADSEPGIRLLVHVVAALLAAARGDHRAALTEFAAARQSQATMADEHVLSARVAAWTAATRARAEHAPAPALQPVADEDVLTRIEGHLITALARAEDGDQRAAAAALERALDLAEPDGLVLPFAMTGAWRLLEALPAWETRHAALIATILDAVRGGVPAPSVRAPLEELSPSELRVLRYLPTNLTRPEIAGELLVSLNTVNTHIRRIYAKLGATDRGAAVQRGRELRLLSASGTLATPPRGT</sequence>
<dbReference type="AlphaFoldDB" id="A0A9Y2JPA8"/>
<evidence type="ECO:0000256" key="2">
    <source>
        <dbReference type="ARBA" id="ARBA00023125"/>
    </source>
</evidence>
<proteinExistence type="predicted"/>
<dbReference type="InterPro" id="IPR027417">
    <property type="entry name" value="P-loop_NTPase"/>
</dbReference>
<dbReference type="CDD" id="cd06170">
    <property type="entry name" value="LuxR_C_like"/>
    <property type="match status" value="1"/>
</dbReference>
<dbReference type="PANTHER" id="PTHR44688:SF16">
    <property type="entry name" value="DNA-BINDING TRANSCRIPTIONAL ACTIVATOR DEVR_DOSR"/>
    <property type="match status" value="1"/>
</dbReference>
<gene>
    <name evidence="5" type="ORF">QRX60_44400</name>
</gene>
<dbReference type="Gene3D" id="1.10.10.10">
    <property type="entry name" value="Winged helix-like DNA-binding domain superfamily/Winged helix DNA-binding domain"/>
    <property type="match status" value="1"/>
</dbReference>
<protein>
    <submittedName>
        <fullName evidence="5">LuxR C-terminal-related transcriptional regulator</fullName>
    </submittedName>
</protein>